<sequence length="70" mass="8354">LGKDFALRLFKLLHRTRQEVFKNDTRALEAARQKINEEFKNNQNETSEKKINEVFLVFIILRIGFCLFPL</sequence>
<reference evidence="10" key="2">
    <citation type="submission" date="2025-09" db="UniProtKB">
        <authorList>
            <consortium name="Ensembl"/>
        </authorList>
    </citation>
    <scope>IDENTIFICATION</scope>
</reference>
<dbReference type="InterPro" id="IPR045298">
    <property type="entry name" value="Complex1_LYR_LYRM7"/>
</dbReference>
<dbReference type="GO" id="GO:0044183">
    <property type="term" value="F:protein folding chaperone"/>
    <property type="evidence" value="ECO:0007669"/>
    <property type="project" value="TreeGrafter"/>
</dbReference>
<dbReference type="PANTHER" id="PTHR46749">
    <property type="entry name" value="COMPLEX III ASSEMBLY FACTOR LYRM7"/>
    <property type="match status" value="1"/>
</dbReference>
<name>A0A669QTD0_PHACC</name>
<evidence type="ECO:0000256" key="1">
    <source>
        <dbReference type="ARBA" id="ARBA00004305"/>
    </source>
</evidence>
<organism evidence="10 11">
    <name type="scientific">Phasianus colchicus</name>
    <name type="common">Common pheasant</name>
    <dbReference type="NCBI Taxonomy" id="9054"/>
    <lineage>
        <taxon>Eukaryota</taxon>
        <taxon>Metazoa</taxon>
        <taxon>Chordata</taxon>
        <taxon>Craniata</taxon>
        <taxon>Vertebrata</taxon>
        <taxon>Euteleostomi</taxon>
        <taxon>Archelosauria</taxon>
        <taxon>Archosauria</taxon>
        <taxon>Dinosauria</taxon>
        <taxon>Saurischia</taxon>
        <taxon>Theropoda</taxon>
        <taxon>Coelurosauria</taxon>
        <taxon>Aves</taxon>
        <taxon>Neognathae</taxon>
        <taxon>Galloanserae</taxon>
        <taxon>Galliformes</taxon>
        <taxon>Phasianidae</taxon>
        <taxon>Phasianinae</taxon>
        <taxon>Phasianus</taxon>
    </lineage>
</organism>
<evidence type="ECO:0000256" key="8">
    <source>
        <dbReference type="ARBA" id="ARBA00031830"/>
    </source>
</evidence>
<feature type="domain" description="Complex 1 LYR protein" evidence="9">
    <location>
        <begin position="6"/>
        <end position="53"/>
    </location>
</feature>
<dbReference type="Pfam" id="PF05347">
    <property type="entry name" value="Complex1_LYR"/>
    <property type="match status" value="1"/>
</dbReference>
<reference evidence="10" key="1">
    <citation type="submission" date="2025-08" db="UniProtKB">
        <authorList>
            <consortium name="Ensembl"/>
        </authorList>
    </citation>
    <scope>IDENTIFICATION</scope>
</reference>
<evidence type="ECO:0000256" key="3">
    <source>
        <dbReference type="ARBA" id="ARBA00023128"/>
    </source>
</evidence>
<evidence type="ECO:0000313" key="11">
    <source>
        <dbReference type="Proteomes" id="UP000472261"/>
    </source>
</evidence>
<evidence type="ECO:0000256" key="2">
    <source>
        <dbReference type="ARBA" id="ARBA00009508"/>
    </source>
</evidence>
<dbReference type="Ensembl" id="ENSPCLT00000029801.1">
    <property type="protein sequence ID" value="ENSPCLP00000021553.1"/>
    <property type="gene ID" value="ENSPCLG00000018900.1"/>
</dbReference>
<evidence type="ECO:0000259" key="9">
    <source>
        <dbReference type="Pfam" id="PF05347"/>
    </source>
</evidence>
<comment type="subcellular location">
    <subcellularLocation>
        <location evidence="1">Mitochondrion matrix</location>
    </subcellularLocation>
</comment>
<evidence type="ECO:0000256" key="5">
    <source>
        <dbReference type="ARBA" id="ARBA00025430"/>
    </source>
</evidence>
<evidence type="ECO:0000313" key="10">
    <source>
        <dbReference type="Ensembl" id="ENSPCLP00000021553.1"/>
    </source>
</evidence>
<dbReference type="AlphaFoldDB" id="A0A669QTD0"/>
<comment type="function">
    <text evidence="5">Assembly factor required for Rieske Fe-S protein UQCRFS1 incorporation into the cytochrome b-c1 (CIII) complex. Functions as a chaperone, binding to this subunit within the mitochondrial matrix and stabilizing it prior to its translocation and insertion into the late CIII dimeric intermediate within the mitochondrial inner membrane.</text>
</comment>
<evidence type="ECO:0000256" key="7">
    <source>
        <dbReference type="ARBA" id="ARBA00026165"/>
    </source>
</evidence>
<evidence type="ECO:0000256" key="6">
    <source>
        <dbReference type="ARBA" id="ARBA00025809"/>
    </source>
</evidence>
<dbReference type="PANTHER" id="PTHR46749:SF1">
    <property type="entry name" value="COMPLEX III ASSEMBLY FACTOR LYRM7"/>
    <property type="match status" value="1"/>
</dbReference>
<keyword evidence="3" id="KW-0496">Mitochondrion</keyword>
<dbReference type="GO" id="GO:0034551">
    <property type="term" value="P:mitochondrial respiratory chain complex III assembly"/>
    <property type="evidence" value="ECO:0007669"/>
    <property type="project" value="InterPro"/>
</dbReference>
<dbReference type="InterPro" id="IPR008011">
    <property type="entry name" value="Complex1_LYR_dom"/>
</dbReference>
<keyword evidence="11" id="KW-1185">Reference proteome</keyword>
<dbReference type="Proteomes" id="UP000472261">
    <property type="component" value="Unplaced"/>
</dbReference>
<accession>A0A669QTD0</accession>
<dbReference type="CDD" id="cd20267">
    <property type="entry name" value="Complex1_LYR_LYRM7"/>
    <property type="match status" value="1"/>
</dbReference>
<keyword evidence="4" id="KW-0143">Chaperone</keyword>
<evidence type="ECO:0000256" key="4">
    <source>
        <dbReference type="ARBA" id="ARBA00023186"/>
    </source>
</evidence>
<comment type="similarity">
    <text evidence="2">Belongs to the complex I LYR family.</text>
</comment>
<comment type="subunit">
    <text evidence="6">Interacts with UQCRFS1.</text>
</comment>
<dbReference type="InterPro" id="IPR050435">
    <property type="entry name" value="MZM1/LYRM7"/>
</dbReference>
<proteinExistence type="inferred from homology"/>
<protein>
    <recommendedName>
        <fullName evidence="7">Complex III assembly factor LYRM7</fullName>
    </recommendedName>
    <alternativeName>
        <fullName evidence="8">LYR motif-containing protein 7</fullName>
    </alternativeName>
</protein>
<dbReference type="GO" id="GO:0005759">
    <property type="term" value="C:mitochondrial matrix"/>
    <property type="evidence" value="ECO:0007669"/>
    <property type="project" value="UniProtKB-SubCell"/>
</dbReference>